<dbReference type="SMART" id="SM00342">
    <property type="entry name" value="HTH_ARAC"/>
    <property type="match status" value="1"/>
</dbReference>
<reference evidence="5 6" key="1">
    <citation type="submission" date="2020-08" db="EMBL/GenBank/DDBJ databases">
        <title>Sequencing the genomes of 1000 actinobacteria strains.</title>
        <authorList>
            <person name="Klenk H.-P."/>
        </authorList>
    </citation>
    <scope>NUCLEOTIDE SEQUENCE [LARGE SCALE GENOMIC DNA]</scope>
    <source>
        <strain evidence="5 6">DSM 20146</strain>
    </source>
</reference>
<gene>
    <name evidence="5" type="ORF">FHX33_002664</name>
</gene>
<evidence type="ECO:0000256" key="2">
    <source>
        <dbReference type="ARBA" id="ARBA00023125"/>
    </source>
</evidence>
<dbReference type="Proteomes" id="UP000538196">
    <property type="component" value="Unassembled WGS sequence"/>
</dbReference>
<dbReference type="RefSeq" id="WP_021758592.1">
    <property type="nucleotide sequence ID" value="NZ_JACHVP010000002.1"/>
</dbReference>
<keyword evidence="2 5" id="KW-0238">DNA-binding</keyword>
<dbReference type="InterPro" id="IPR050204">
    <property type="entry name" value="AraC_XylS_family_regulators"/>
</dbReference>
<keyword evidence="1" id="KW-0805">Transcription regulation</keyword>
<protein>
    <submittedName>
        <fullName evidence="5">AraC-like DNA-binding protein</fullName>
    </submittedName>
</protein>
<dbReference type="Gene3D" id="1.10.10.60">
    <property type="entry name" value="Homeodomain-like"/>
    <property type="match status" value="1"/>
</dbReference>
<dbReference type="Pfam" id="PF14525">
    <property type="entry name" value="AraC_binding_2"/>
    <property type="match status" value="1"/>
</dbReference>
<dbReference type="SUPFAM" id="SSF46689">
    <property type="entry name" value="Homeodomain-like"/>
    <property type="match status" value="1"/>
</dbReference>
<evidence type="ECO:0000256" key="1">
    <source>
        <dbReference type="ARBA" id="ARBA00023015"/>
    </source>
</evidence>
<proteinExistence type="predicted"/>
<dbReference type="PROSITE" id="PS01124">
    <property type="entry name" value="HTH_ARAC_FAMILY_2"/>
    <property type="match status" value="1"/>
</dbReference>
<dbReference type="GO" id="GO:0003700">
    <property type="term" value="F:DNA-binding transcription factor activity"/>
    <property type="evidence" value="ECO:0007669"/>
    <property type="project" value="InterPro"/>
</dbReference>
<feature type="domain" description="HTH araC/xylS-type" evidence="4">
    <location>
        <begin position="226"/>
        <end position="327"/>
    </location>
</feature>
<comment type="caution">
    <text evidence="5">The sequence shown here is derived from an EMBL/GenBank/DDBJ whole genome shotgun (WGS) entry which is preliminary data.</text>
</comment>
<dbReference type="PANTHER" id="PTHR46796:SF12">
    <property type="entry name" value="HTH-TYPE DNA-BINDING TRANSCRIPTIONAL ACTIVATOR EUTR"/>
    <property type="match status" value="1"/>
</dbReference>
<dbReference type="GO" id="GO:0043565">
    <property type="term" value="F:sequence-specific DNA binding"/>
    <property type="evidence" value="ECO:0007669"/>
    <property type="project" value="InterPro"/>
</dbReference>
<evidence type="ECO:0000313" key="6">
    <source>
        <dbReference type="Proteomes" id="UP000538196"/>
    </source>
</evidence>
<evidence type="ECO:0000313" key="5">
    <source>
        <dbReference type="EMBL" id="MBB2967901.1"/>
    </source>
</evidence>
<organism evidence="5 6">
    <name type="scientific">Leifsonia aquatica</name>
    <name type="common">Corynebacterium aquaticum</name>
    <dbReference type="NCBI Taxonomy" id="144185"/>
    <lineage>
        <taxon>Bacteria</taxon>
        <taxon>Bacillati</taxon>
        <taxon>Actinomycetota</taxon>
        <taxon>Actinomycetes</taxon>
        <taxon>Micrococcales</taxon>
        <taxon>Microbacteriaceae</taxon>
        <taxon>Leifsonia</taxon>
    </lineage>
</organism>
<dbReference type="Pfam" id="PF12833">
    <property type="entry name" value="HTH_18"/>
    <property type="match status" value="1"/>
</dbReference>
<name>A0A7W4UX68_LEIAQ</name>
<evidence type="ECO:0000256" key="3">
    <source>
        <dbReference type="ARBA" id="ARBA00023163"/>
    </source>
</evidence>
<sequence length="327" mass="35431">MRSDVNEMFGSRRIAAGRGVEQARYALSDVFLPVDFPSAAPASVIDLKLNAVTVGRTTCGFMRFEEAVRIRTAEAENYHVDIPVGGRATMRAALSTPVYGTPQTAAIFMPGRPVELDCGERFSQLALMIPRDQLQRELEHLLGSRAAGPLEFSAELSLSTPGGRLVMQTLRMIDHASAQDGGALAHPLAAQRFEQVLVHSLLFSQPHNYSTRLAIPTPAAGGGPVSRAVDLLRNSPAHPWTVAELAAAVSVSVRSLQEGFRRSLDTTPMAYLRALRLEKVRDTLSAAEPGSVSVTEVAARWGFVHLGRFAGAYSRAFGERPSETLRR</sequence>
<dbReference type="InterPro" id="IPR009057">
    <property type="entry name" value="Homeodomain-like_sf"/>
</dbReference>
<keyword evidence="3" id="KW-0804">Transcription</keyword>
<keyword evidence="6" id="KW-1185">Reference proteome</keyword>
<accession>A0A7W4UX68</accession>
<dbReference type="InterPro" id="IPR035418">
    <property type="entry name" value="AraC-bd_2"/>
</dbReference>
<dbReference type="InterPro" id="IPR018060">
    <property type="entry name" value="HTH_AraC"/>
</dbReference>
<evidence type="ECO:0000259" key="4">
    <source>
        <dbReference type="PROSITE" id="PS01124"/>
    </source>
</evidence>
<dbReference type="EMBL" id="JACHVP010000002">
    <property type="protein sequence ID" value="MBB2967901.1"/>
    <property type="molecule type" value="Genomic_DNA"/>
</dbReference>
<dbReference type="PANTHER" id="PTHR46796">
    <property type="entry name" value="HTH-TYPE TRANSCRIPTIONAL ACTIVATOR RHAS-RELATED"/>
    <property type="match status" value="1"/>
</dbReference>
<dbReference type="AlphaFoldDB" id="A0A7W4UX68"/>